<evidence type="ECO:0000256" key="1">
    <source>
        <dbReference type="SAM" id="SignalP"/>
    </source>
</evidence>
<name>A0A224XUI0_9HEMI</name>
<proteinExistence type="predicted"/>
<protein>
    <submittedName>
        <fullName evidence="2">Putative secreted protein</fullName>
    </submittedName>
</protein>
<sequence length="292" mass="33862">MIFAILLVFSALVSGNTYPHSEVYKNRLPYFVVAVKYDLYEKCAGLLIAIRNVLVFDCDFLQVIDLEIQNITMKLNITTRKVVNIKQYTEMSEDGKMLPLYVLEAEDGFFTYISPVPINGGDLLEICGVARIKKFVLGFKENEILDKKVKPLPYEVCKRNVPEIKFNKRDFCVLDDATDGFIFESGSPLFCNECLTGLKLYSKPLVRKKNLTVHVFVKMTYLINWFMEDYGNDNPTWLILESDHEEKEIIGNQVRLEFRNNGESQKSRWLLSAQAILFHYLNNFINSSVFYY</sequence>
<dbReference type="SUPFAM" id="SSF50494">
    <property type="entry name" value="Trypsin-like serine proteases"/>
    <property type="match status" value="1"/>
</dbReference>
<dbReference type="EMBL" id="GFTR01004663">
    <property type="protein sequence ID" value="JAW11763.1"/>
    <property type="molecule type" value="Transcribed_RNA"/>
</dbReference>
<feature type="signal peptide" evidence="1">
    <location>
        <begin position="1"/>
        <end position="15"/>
    </location>
</feature>
<dbReference type="InterPro" id="IPR009003">
    <property type="entry name" value="Peptidase_S1_PA"/>
</dbReference>
<feature type="chain" id="PRO_5012307673" evidence="1">
    <location>
        <begin position="16"/>
        <end position="292"/>
    </location>
</feature>
<keyword evidence="1" id="KW-0732">Signal</keyword>
<accession>A0A224XUI0</accession>
<dbReference type="AlphaFoldDB" id="A0A224XUI0"/>
<organism evidence="2">
    <name type="scientific">Panstrongylus lignarius</name>
    <dbReference type="NCBI Taxonomy" id="156445"/>
    <lineage>
        <taxon>Eukaryota</taxon>
        <taxon>Metazoa</taxon>
        <taxon>Ecdysozoa</taxon>
        <taxon>Arthropoda</taxon>
        <taxon>Hexapoda</taxon>
        <taxon>Insecta</taxon>
        <taxon>Pterygota</taxon>
        <taxon>Neoptera</taxon>
        <taxon>Paraneoptera</taxon>
        <taxon>Hemiptera</taxon>
        <taxon>Heteroptera</taxon>
        <taxon>Panheteroptera</taxon>
        <taxon>Cimicomorpha</taxon>
        <taxon>Reduviidae</taxon>
        <taxon>Triatominae</taxon>
        <taxon>Panstrongylus</taxon>
    </lineage>
</organism>
<evidence type="ECO:0000313" key="2">
    <source>
        <dbReference type="EMBL" id="JAW11763.1"/>
    </source>
</evidence>
<reference evidence="2" key="1">
    <citation type="journal article" date="2018" name="PLoS Negl. Trop. Dis.">
        <title>An insight into the salivary gland and fat body transcriptome of Panstrongylus lignarius (Hemiptera: Heteroptera), the main vector of Chagas disease in Peru.</title>
        <authorList>
            <person name="Nevoa J.C."/>
            <person name="Mendes M.T."/>
            <person name="da Silva M.V."/>
            <person name="Soares S.C."/>
            <person name="Oliveira C.J.F."/>
            <person name="Ribeiro J.M.C."/>
        </authorList>
    </citation>
    <scope>NUCLEOTIDE SEQUENCE</scope>
</reference>